<feature type="transmembrane region" description="Helical" evidence="20">
    <location>
        <begin position="28"/>
        <end position="48"/>
    </location>
</feature>
<evidence type="ECO:0000313" key="23">
    <source>
        <dbReference type="EMBL" id="NXJ07976.1"/>
    </source>
</evidence>
<feature type="transmembrane region" description="Helical" evidence="20">
    <location>
        <begin position="544"/>
        <end position="563"/>
    </location>
</feature>
<dbReference type="Gene3D" id="3.50.50.60">
    <property type="entry name" value="FAD/NAD(P)-binding domain"/>
    <property type="match status" value="1"/>
</dbReference>
<dbReference type="Proteomes" id="UP000522663">
    <property type="component" value="Unassembled WGS sequence"/>
</dbReference>
<gene>
    <name evidence="23" type="primary">Sqle</name>
    <name evidence="23" type="ORF">ODOGUJ_R13989</name>
</gene>
<keyword evidence="10 19" id="KW-0274">FAD</keyword>
<dbReference type="GO" id="GO:0050660">
    <property type="term" value="F:flavin adenine dinucleotide binding"/>
    <property type="evidence" value="ECO:0007669"/>
    <property type="project" value="UniProtKB-UniRule"/>
</dbReference>
<evidence type="ECO:0000256" key="8">
    <source>
        <dbReference type="ARBA" id="ARBA00022630"/>
    </source>
</evidence>
<feature type="non-terminal residue" evidence="23">
    <location>
        <position position="1"/>
    </location>
</feature>
<name>A0A7K9YD09_9GALL</name>
<evidence type="ECO:0000259" key="21">
    <source>
        <dbReference type="Pfam" id="PF00070"/>
    </source>
</evidence>
<dbReference type="UniPathway" id="UPA00767">
    <property type="reaction ID" value="UER00752"/>
</dbReference>
<evidence type="ECO:0000256" key="19">
    <source>
        <dbReference type="RuleBase" id="RU367121"/>
    </source>
</evidence>
<keyword evidence="9 19" id="KW-0256">Endoplasmic reticulum</keyword>
<keyword evidence="23" id="KW-0503">Monooxygenase</keyword>
<dbReference type="InterPro" id="IPR013698">
    <property type="entry name" value="Squalene_epoxidase"/>
</dbReference>
<dbReference type="SUPFAM" id="SSF51905">
    <property type="entry name" value="FAD/NAD(P)-binding domain"/>
    <property type="match status" value="1"/>
</dbReference>
<proteinExistence type="inferred from homology"/>
<comment type="subunit">
    <text evidence="17">Interacts (via N-terminal domain) with MARCHF6. Interacts with SMIM22; this interaction modulates lipid droplet formation.</text>
</comment>
<evidence type="ECO:0000256" key="20">
    <source>
        <dbReference type="SAM" id="Phobius"/>
    </source>
</evidence>
<dbReference type="InterPro" id="IPR039648">
    <property type="entry name" value="DHPH_N"/>
</dbReference>
<evidence type="ECO:0000256" key="18">
    <source>
        <dbReference type="ARBA" id="ARBA00071190"/>
    </source>
</evidence>
<comment type="catalytic activity">
    <reaction evidence="16 19">
        <text>squalene + reduced [NADPH--hemoprotein reductase] + O2 = (S)-2,3-epoxysqualene + oxidized [NADPH--hemoprotein reductase] + H2O + H(+)</text>
        <dbReference type="Rhea" id="RHEA:25282"/>
        <dbReference type="Rhea" id="RHEA-COMP:11964"/>
        <dbReference type="Rhea" id="RHEA-COMP:11965"/>
        <dbReference type="ChEBI" id="CHEBI:15377"/>
        <dbReference type="ChEBI" id="CHEBI:15378"/>
        <dbReference type="ChEBI" id="CHEBI:15379"/>
        <dbReference type="ChEBI" id="CHEBI:15440"/>
        <dbReference type="ChEBI" id="CHEBI:15441"/>
        <dbReference type="ChEBI" id="CHEBI:57618"/>
        <dbReference type="ChEBI" id="CHEBI:58210"/>
        <dbReference type="EC" id="1.14.14.17"/>
    </reaction>
</comment>
<comment type="cofactor">
    <cofactor evidence="1 19">
        <name>FAD</name>
        <dbReference type="ChEBI" id="CHEBI:57692"/>
    </cofactor>
</comment>
<evidence type="ECO:0000256" key="6">
    <source>
        <dbReference type="ARBA" id="ARBA00008802"/>
    </source>
</evidence>
<evidence type="ECO:0000256" key="11">
    <source>
        <dbReference type="ARBA" id="ARBA00022843"/>
    </source>
</evidence>
<evidence type="ECO:0000256" key="16">
    <source>
        <dbReference type="ARBA" id="ARBA00048658"/>
    </source>
</evidence>
<dbReference type="InterPro" id="IPR040125">
    <property type="entry name" value="Squalene_monox"/>
</dbReference>
<comment type="caution">
    <text evidence="23">The sequence shown here is derived from an EMBL/GenBank/DDBJ whole genome shotgun (WGS) entry which is preliminary data.</text>
</comment>
<keyword evidence="24" id="KW-1185">Reference proteome</keyword>
<dbReference type="EC" id="1.14.14.17" evidence="7 19"/>
<keyword evidence="12" id="KW-0492">Microsome</keyword>
<comment type="function">
    <text evidence="2 19">Catalyzes the stereospecific oxidation of squalene to (S)-2,3-epoxysqualene, and is considered to be a rate-limiting enzyme in steroid biosynthesis.</text>
</comment>
<feature type="transmembrane region" description="Helical" evidence="20">
    <location>
        <begin position="514"/>
        <end position="532"/>
    </location>
</feature>
<evidence type="ECO:0000256" key="17">
    <source>
        <dbReference type="ARBA" id="ARBA00063671"/>
    </source>
</evidence>
<comment type="pathway">
    <text evidence="5">Terpene metabolism; lanosterol biosynthesis; lanosterol from farnesyl diphosphate: step 2/3.</text>
</comment>
<comment type="subcellular location">
    <subcellularLocation>
        <location evidence="4 19">Endoplasmic reticulum membrane</location>
        <topology evidence="4 19">Peripheral membrane protein</topology>
    </subcellularLocation>
    <subcellularLocation>
        <location evidence="3">Microsome membrane</location>
        <topology evidence="3">Peripheral membrane protein</topology>
    </subcellularLocation>
</comment>
<dbReference type="GO" id="GO:0004506">
    <property type="term" value="F:squalene monooxygenase activity"/>
    <property type="evidence" value="ECO:0007669"/>
    <property type="project" value="UniProtKB-UniRule"/>
</dbReference>
<comment type="similarity">
    <text evidence="6 19">Belongs to the squalene monooxygenase family.</text>
</comment>
<feature type="domain" description="Squalene epoxidase" evidence="22">
    <location>
        <begin position="274"/>
        <end position="544"/>
    </location>
</feature>
<dbReference type="GO" id="GO:0016126">
    <property type="term" value="P:sterol biosynthetic process"/>
    <property type="evidence" value="ECO:0007669"/>
    <property type="project" value="UniProtKB-UniRule"/>
</dbReference>
<dbReference type="AlphaFoldDB" id="A0A7K9YD09"/>
<dbReference type="GO" id="GO:0008203">
    <property type="term" value="P:cholesterol metabolic process"/>
    <property type="evidence" value="ECO:0007669"/>
    <property type="project" value="TreeGrafter"/>
</dbReference>
<sequence>MWTFLGIASFIYVYKKCGDLLSYANKELLLSAVLFFSLGLLLSYRYHFGAPRQRQQKPHLGVLSHALSALPLVGFFWAKPAAGTRRVEKPRPRKGKIEVNVSDMHLTEAASVTTLSPQCDPEVIVVGSGVLGSSLATVLARDGRKVTVIERDLKEPDRIVGELLQPGGFNALKDLGLEDTVEGIDAQTVNGYIIHDLESKSEVEIPFPTSEDGRVLSGRSFHHGQFIMGLRRAAMAEPNAKFIEGTVTQLLEEDDCIVGVQYKDKETGDTKELHAPLTVVADGLFSKFRKNLVSQKVTVSSHFVGCILKDAPQFKANYAELVLARTSPVLIYQISSTETRVLVDIRGEMPKNLKEYMLESIHPQLPDHLKEPFLLAVQNDRLRTMPASFLPPSAVNKKGVLLLGDAYNIRHPLTGGGMSVVLNDVKIWRGLLQDIPDLYEDSDILKAKKAFYWSRKKSHSFVVNILAQALYELFAATDDSLHQLKRACFHYFRLGGECVSGPVGLLSVLSPKPMVLIGHFFAVALYAVYFCFKSESWVTMPRAFLSSGAVLYRSCSIIFPLIYSEMKSLIY</sequence>
<feature type="non-terminal residue" evidence="23">
    <location>
        <position position="571"/>
    </location>
</feature>
<dbReference type="PANTHER" id="PTHR10835">
    <property type="entry name" value="SQUALENE MONOOXYGENASE"/>
    <property type="match status" value="1"/>
</dbReference>
<keyword evidence="11" id="KW-0832">Ubl conjugation</keyword>
<keyword evidence="13 19" id="KW-0560">Oxidoreductase</keyword>
<evidence type="ECO:0000256" key="12">
    <source>
        <dbReference type="ARBA" id="ARBA00022848"/>
    </source>
</evidence>
<evidence type="ECO:0000256" key="7">
    <source>
        <dbReference type="ARBA" id="ARBA00012312"/>
    </source>
</evidence>
<evidence type="ECO:0000256" key="15">
    <source>
        <dbReference type="ARBA" id="ARBA00023136"/>
    </source>
</evidence>
<keyword evidence="14" id="KW-0443">Lipid metabolism</keyword>
<evidence type="ECO:0000259" key="22">
    <source>
        <dbReference type="Pfam" id="PF08491"/>
    </source>
</evidence>
<dbReference type="Pfam" id="PF00070">
    <property type="entry name" value="Pyr_redox"/>
    <property type="match status" value="1"/>
</dbReference>
<keyword evidence="15 19" id="KW-0472">Membrane</keyword>
<dbReference type="EMBL" id="VXAB01004848">
    <property type="protein sequence ID" value="NXJ07976.1"/>
    <property type="molecule type" value="Genomic_DNA"/>
</dbReference>
<evidence type="ECO:0000256" key="3">
    <source>
        <dbReference type="ARBA" id="ARBA00004174"/>
    </source>
</evidence>
<keyword evidence="20" id="KW-1133">Transmembrane helix</keyword>
<keyword evidence="8 19" id="KW-0285">Flavoprotein</keyword>
<evidence type="ECO:0000256" key="13">
    <source>
        <dbReference type="ARBA" id="ARBA00023002"/>
    </source>
</evidence>
<evidence type="ECO:0000313" key="24">
    <source>
        <dbReference type="Proteomes" id="UP000522663"/>
    </source>
</evidence>
<evidence type="ECO:0000256" key="4">
    <source>
        <dbReference type="ARBA" id="ARBA00004406"/>
    </source>
</evidence>
<evidence type="ECO:0000256" key="10">
    <source>
        <dbReference type="ARBA" id="ARBA00022827"/>
    </source>
</evidence>
<dbReference type="Pfam" id="PF08491">
    <property type="entry name" value="SE"/>
    <property type="match status" value="1"/>
</dbReference>
<evidence type="ECO:0000256" key="9">
    <source>
        <dbReference type="ARBA" id="ARBA00022824"/>
    </source>
</evidence>
<feature type="domain" description="Pyridine nucleotide-disulphide oxidoreductase N-terminal" evidence="21">
    <location>
        <begin position="123"/>
        <end position="151"/>
    </location>
</feature>
<accession>A0A7K9YD09</accession>
<dbReference type="PANTHER" id="PTHR10835:SF0">
    <property type="entry name" value="SQUALENE MONOOXYGENASE"/>
    <property type="match status" value="1"/>
</dbReference>
<dbReference type="PRINTS" id="PR00420">
    <property type="entry name" value="RNGMNOXGNASE"/>
</dbReference>
<reference evidence="23 24" key="1">
    <citation type="submission" date="2019-09" db="EMBL/GenBank/DDBJ databases">
        <title>Bird 10,000 Genomes (B10K) Project - Family phase.</title>
        <authorList>
            <person name="Zhang G."/>
        </authorList>
    </citation>
    <scope>NUCLEOTIDE SEQUENCE [LARGE SCALE GENOMIC DNA]</scope>
    <source>
        <strain evidence="23">B10K-DU-001-53</strain>
        <tissue evidence="23">Muscle</tissue>
    </source>
</reference>
<evidence type="ECO:0000256" key="5">
    <source>
        <dbReference type="ARBA" id="ARBA00005018"/>
    </source>
</evidence>
<evidence type="ECO:0000256" key="2">
    <source>
        <dbReference type="ARBA" id="ARBA00002173"/>
    </source>
</evidence>
<organism evidence="23 24">
    <name type="scientific">Odontophorus gujanensis</name>
    <name type="common">marbled wood quail</name>
    <dbReference type="NCBI Taxonomy" id="886794"/>
    <lineage>
        <taxon>Eukaryota</taxon>
        <taxon>Metazoa</taxon>
        <taxon>Chordata</taxon>
        <taxon>Craniata</taxon>
        <taxon>Vertebrata</taxon>
        <taxon>Euteleostomi</taxon>
        <taxon>Archelosauria</taxon>
        <taxon>Archosauria</taxon>
        <taxon>Dinosauria</taxon>
        <taxon>Saurischia</taxon>
        <taxon>Theropoda</taxon>
        <taxon>Coelurosauria</taxon>
        <taxon>Aves</taxon>
        <taxon>Neognathae</taxon>
        <taxon>Galloanserae</taxon>
        <taxon>Galliformes</taxon>
        <taxon>Odontophoridae</taxon>
        <taxon>Odontophorus</taxon>
    </lineage>
</organism>
<dbReference type="OrthoDB" id="1678617at2759"/>
<dbReference type="InterPro" id="IPR036188">
    <property type="entry name" value="FAD/NAD-bd_sf"/>
</dbReference>
<keyword evidence="20" id="KW-0812">Transmembrane</keyword>
<feature type="transmembrane region" description="Helical" evidence="20">
    <location>
        <begin position="60"/>
        <end position="78"/>
    </location>
</feature>
<protein>
    <recommendedName>
        <fullName evidence="18 19">Squalene monooxygenase</fullName>
        <ecNumber evidence="7 19">1.14.14.17</ecNumber>
    </recommendedName>
</protein>
<evidence type="ECO:0000256" key="1">
    <source>
        <dbReference type="ARBA" id="ARBA00001974"/>
    </source>
</evidence>
<dbReference type="GO" id="GO:0005789">
    <property type="term" value="C:endoplasmic reticulum membrane"/>
    <property type="evidence" value="ECO:0007669"/>
    <property type="project" value="UniProtKB-SubCell"/>
</dbReference>
<evidence type="ECO:0000256" key="14">
    <source>
        <dbReference type="ARBA" id="ARBA00023098"/>
    </source>
</evidence>
<dbReference type="FunFam" id="3.50.50.60:FF:000104">
    <property type="entry name" value="Squalene monooxygenase"/>
    <property type="match status" value="1"/>
</dbReference>